<evidence type="ECO:0000313" key="8">
    <source>
        <dbReference type="EMBL" id="OAI17897.1"/>
    </source>
</evidence>
<dbReference type="SUPFAM" id="SSF55729">
    <property type="entry name" value="Acyl-CoA N-acyltransferases (Nat)"/>
    <property type="match status" value="1"/>
</dbReference>
<dbReference type="AlphaFoldDB" id="A0A177NIT6"/>
<dbReference type="RefSeq" id="WP_066979618.1">
    <property type="nucleotide sequence ID" value="NZ_LUUI01000084.1"/>
</dbReference>
<proteinExistence type="inferred from homology"/>
<comment type="caution">
    <text evidence="8">The sequence shown here is derived from an EMBL/GenBank/DDBJ whole genome shotgun (WGS) entry which is preliminary data.</text>
</comment>
<comment type="catalytic activity">
    <reaction evidence="6">
        <text>glycyl-tRNA(Gly) + acetyl-CoA = N-acetylglycyl-tRNA(Gly) + CoA + H(+)</text>
        <dbReference type="Rhea" id="RHEA:81867"/>
        <dbReference type="Rhea" id="RHEA-COMP:9683"/>
        <dbReference type="Rhea" id="RHEA-COMP:19766"/>
        <dbReference type="ChEBI" id="CHEBI:15378"/>
        <dbReference type="ChEBI" id="CHEBI:57287"/>
        <dbReference type="ChEBI" id="CHEBI:57288"/>
        <dbReference type="ChEBI" id="CHEBI:78522"/>
        <dbReference type="ChEBI" id="CHEBI:232036"/>
    </reaction>
</comment>
<dbReference type="Gene3D" id="3.40.630.30">
    <property type="match status" value="1"/>
</dbReference>
<dbReference type="EMBL" id="LUUI01000084">
    <property type="protein sequence ID" value="OAI17897.1"/>
    <property type="molecule type" value="Genomic_DNA"/>
</dbReference>
<dbReference type="PANTHER" id="PTHR36449">
    <property type="entry name" value="ACETYLTRANSFERASE-RELATED"/>
    <property type="match status" value="1"/>
</dbReference>
<dbReference type="PANTHER" id="PTHR36449:SF1">
    <property type="entry name" value="ACETYLTRANSFERASE"/>
    <property type="match status" value="1"/>
</dbReference>
<keyword evidence="3" id="KW-1277">Toxin-antitoxin system</keyword>
<keyword evidence="5" id="KW-0012">Acyltransferase</keyword>
<keyword evidence="2" id="KW-0678">Repressor</keyword>
<name>A0A177NIT6_9GAMM</name>
<dbReference type="CDD" id="cd04301">
    <property type="entry name" value="NAT_SF"/>
    <property type="match status" value="1"/>
</dbReference>
<protein>
    <recommendedName>
        <fullName evidence="7">N-acetyltransferase domain-containing protein</fullName>
    </recommendedName>
</protein>
<dbReference type="STRING" id="980561.A1359_05470"/>
<dbReference type="InterPro" id="IPR000182">
    <property type="entry name" value="GNAT_dom"/>
</dbReference>
<organism evidence="8 9">
    <name type="scientific">Methylomonas lenta</name>
    <dbReference type="NCBI Taxonomy" id="980561"/>
    <lineage>
        <taxon>Bacteria</taxon>
        <taxon>Pseudomonadati</taxon>
        <taxon>Pseudomonadota</taxon>
        <taxon>Gammaproteobacteria</taxon>
        <taxon>Methylococcales</taxon>
        <taxon>Methylococcaceae</taxon>
        <taxon>Methylomonas</taxon>
    </lineage>
</organism>
<gene>
    <name evidence="8" type="ORF">A1359_05470</name>
</gene>
<evidence type="ECO:0000256" key="3">
    <source>
        <dbReference type="ARBA" id="ARBA00022649"/>
    </source>
</evidence>
<evidence type="ECO:0000256" key="5">
    <source>
        <dbReference type="ARBA" id="ARBA00023315"/>
    </source>
</evidence>
<dbReference type="Pfam" id="PF13673">
    <property type="entry name" value="Acetyltransf_10"/>
    <property type="match status" value="1"/>
</dbReference>
<dbReference type="GO" id="GO:0016747">
    <property type="term" value="F:acyltransferase activity, transferring groups other than amino-acyl groups"/>
    <property type="evidence" value="ECO:0007669"/>
    <property type="project" value="InterPro"/>
</dbReference>
<comment type="similarity">
    <text evidence="1">Belongs to the acetyltransferase family. GNAT subfamily.</text>
</comment>
<evidence type="ECO:0000256" key="1">
    <source>
        <dbReference type="ARBA" id="ARBA00009342"/>
    </source>
</evidence>
<sequence length="173" mass="18922">MIKLEPLAGHHERKAFDCGVAPLNIWLKQTALQHQTKGISRTFVAIPAGGQIVDVYRSLGYGDISSASILGFYALASAFVFIDELPAETAKRYPRQVPVTRLGRLAIRADMQGQGLGRLLLADAVNRAESAAQAVGSAGLFVDAKDETSSRFYQSFGFRVCDDQSLKLYLPMW</sequence>
<evidence type="ECO:0000256" key="6">
    <source>
        <dbReference type="ARBA" id="ARBA00049880"/>
    </source>
</evidence>
<keyword evidence="9" id="KW-1185">Reference proteome</keyword>
<dbReference type="InterPro" id="IPR016181">
    <property type="entry name" value="Acyl_CoA_acyltransferase"/>
</dbReference>
<evidence type="ECO:0000256" key="2">
    <source>
        <dbReference type="ARBA" id="ARBA00022491"/>
    </source>
</evidence>
<accession>A0A177NIT6</accession>
<dbReference type="OrthoDB" id="9799147at2"/>
<evidence type="ECO:0000313" key="9">
    <source>
        <dbReference type="Proteomes" id="UP000078476"/>
    </source>
</evidence>
<dbReference type="Proteomes" id="UP000078476">
    <property type="component" value="Unassembled WGS sequence"/>
</dbReference>
<evidence type="ECO:0000256" key="4">
    <source>
        <dbReference type="ARBA" id="ARBA00022679"/>
    </source>
</evidence>
<dbReference type="PROSITE" id="PS51186">
    <property type="entry name" value="GNAT"/>
    <property type="match status" value="1"/>
</dbReference>
<feature type="domain" description="N-acetyltransferase" evidence="7">
    <location>
        <begin position="23"/>
        <end position="173"/>
    </location>
</feature>
<evidence type="ECO:0000259" key="7">
    <source>
        <dbReference type="PROSITE" id="PS51186"/>
    </source>
</evidence>
<reference evidence="8 9" key="1">
    <citation type="submission" date="2016-03" db="EMBL/GenBank/DDBJ databases">
        <authorList>
            <person name="Ploux O."/>
        </authorList>
    </citation>
    <scope>NUCLEOTIDE SEQUENCE [LARGE SCALE GENOMIC DNA]</scope>
    <source>
        <strain evidence="8 9">R-45370</strain>
    </source>
</reference>
<keyword evidence="4" id="KW-0808">Transferase</keyword>